<dbReference type="PANTHER" id="PTHR11014">
    <property type="entry name" value="PEPTIDASE M20 FAMILY MEMBER"/>
    <property type="match status" value="1"/>
</dbReference>
<dbReference type="Gene3D" id="3.30.70.360">
    <property type="match status" value="1"/>
</dbReference>
<comment type="cofactor">
    <cofactor evidence="2">
        <name>Mn(2+)</name>
        <dbReference type="ChEBI" id="CHEBI:29035"/>
    </cofactor>
    <text evidence="2">The Mn(2+) ion enhances activity.</text>
</comment>
<dbReference type="Proteomes" id="UP000298781">
    <property type="component" value="Chromosome"/>
</dbReference>
<dbReference type="SUPFAM" id="SSF53187">
    <property type="entry name" value="Zn-dependent exopeptidases"/>
    <property type="match status" value="1"/>
</dbReference>
<dbReference type="GO" id="GO:0019877">
    <property type="term" value="P:diaminopimelate biosynthetic process"/>
    <property type="evidence" value="ECO:0007669"/>
    <property type="project" value="UniProtKB-ARBA"/>
</dbReference>
<protein>
    <submittedName>
        <fullName evidence="4">Amidohydrolase</fullName>
    </submittedName>
</protein>
<feature type="binding site" evidence="2">
    <location>
        <position position="101"/>
    </location>
    <ligand>
        <name>Mn(2+)</name>
        <dbReference type="ChEBI" id="CHEBI:29035"/>
        <label>2</label>
    </ligand>
</feature>
<dbReference type="SUPFAM" id="SSF55031">
    <property type="entry name" value="Bacterial exopeptidase dimerisation domain"/>
    <property type="match status" value="1"/>
</dbReference>
<dbReference type="AlphaFoldDB" id="A0A4D7B408"/>
<keyword evidence="2" id="KW-0464">Manganese</keyword>
<reference evidence="4 5" key="1">
    <citation type="submission" date="2019-04" db="EMBL/GenBank/DDBJ databases">
        <title>Phreatobacter aquaticus sp. nov.</title>
        <authorList>
            <person name="Choi A."/>
        </authorList>
    </citation>
    <scope>NUCLEOTIDE SEQUENCE [LARGE SCALE GENOMIC DNA]</scope>
    <source>
        <strain evidence="4 5">KCTC 52518</strain>
    </source>
</reference>
<dbReference type="EMBL" id="CP039690">
    <property type="protein sequence ID" value="QCI64780.1"/>
    <property type="molecule type" value="Genomic_DNA"/>
</dbReference>
<organism evidence="4 5">
    <name type="scientific">Phreatobacter stygius</name>
    <dbReference type="NCBI Taxonomy" id="1940610"/>
    <lineage>
        <taxon>Bacteria</taxon>
        <taxon>Pseudomonadati</taxon>
        <taxon>Pseudomonadota</taxon>
        <taxon>Alphaproteobacteria</taxon>
        <taxon>Hyphomicrobiales</taxon>
        <taxon>Phreatobacteraceae</taxon>
        <taxon>Phreatobacter</taxon>
    </lineage>
</organism>
<keyword evidence="1 4" id="KW-0378">Hydrolase</keyword>
<dbReference type="PIRSF" id="PIRSF005962">
    <property type="entry name" value="Pept_M20D_amidohydro"/>
    <property type="match status" value="1"/>
</dbReference>
<feature type="binding site" evidence="2">
    <location>
        <position position="162"/>
    </location>
    <ligand>
        <name>Mn(2+)</name>
        <dbReference type="ChEBI" id="CHEBI:29035"/>
        <label>2</label>
    </ligand>
</feature>
<keyword evidence="5" id="KW-1185">Reference proteome</keyword>
<evidence type="ECO:0000259" key="3">
    <source>
        <dbReference type="Pfam" id="PF07687"/>
    </source>
</evidence>
<dbReference type="InterPro" id="IPR011650">
    <property type="entry name" value="Peptidase_M20_dimer"/>
</dbReference>
<feature type="binding site" evidence="2">
    <location>
        <position position="357"/>
    </location>
    <ligand>
        <name>Mn(2+)</name>
        <dbReference type="ChEBI" id="CHEBI:29035"/>
        <label>2</label>
    </ligand>
</feature>
<evidence type="ECO:0000313" key="5">
    <source>
        <dbReference type="Proteomes" id="UP000298781"/>
    </source>
</evidence>
<keyword evidence="2" id="KW-0479">Metal-binding</keyword>
<dbReference type="NCBIfam" id="TIGR01891">
    <property type="entry name" value="amidohydrolases"/>
    <property type="match status" value="1"/>
</dbReference>
<dbReference type="CDD" id="cd05666">
    <property type="entry name" value="M20_Acy1-like"/>
    <property type="match status" value="1"/>
</dbReference>
<dbReference type="FunFam" id="3.30.70.360:FF:000001">
    <property type="entry name" value="N-acetyldiaminopimelate deacetylase"/>
    <property type="match status" value="1"/>
</dbReference>
<dbReference type="InterPro" id="IPR002933">
    <property type="entry name" value="Peptidase_M20"/>
</dbReference>
<proteinExistence type="predicted"/>
<dbReference type="InterPro" id="IPR036264">
    <property type="entry name" value="Bact_exopeptidase_dim_dom"/>
</dbReference>
<dbReference type="GO" id="GO:0046872">
    <property type="term" value="F:metal ion binding"/>
    <property type="evidence" value="ECO:0007669"/>
    <property type="project" value="UniProtKB-KW"/>
</dbReference>
<feature type="binding site" evidence="2">
    <location>
        <position position="136"/>
    </location>
    <ligand>
        <name>Mn(2+)</name>
        <dbReference type="ChEBI" id="CHEBI:29035"/>
        <label>2</label>
    </ligand>
</feature>
<name>A0A4D7B408_9HYPH</name>
<dbReference type="Pfam" id="PF01546">
    <property type="entry name" value="Peptidase_M20"/>
    <property type="match status" value="1"/>
</dbReference>
<accession>A0A4D7B408</accession>
<evidence type="ECO:0000313" key="4">
    <source>
        <dbReference type="EMBL" id="QCI64780.1"/>
    </source>
</evidence>
<sequence>MTVLDKIKAFEDTMTAWRQDLHRHPEVGFEEKRTSDFIARTLDGFGFEVHRGVGKTGVVGRLKVGDSSRSIGLRADMDALPMQEANSFAHRSTIDGRMHACGHDGHVASLLGAARYLSETRRFDGVVNLIFQPAEEGLGGANAMLADGLFERFPCDVLFGFHNAPQLPVGKFAIRPGPMMAGGAFFDIVVKGKGSHGAHPEHSVDPVLTACHIVTALQSIPARNVGAVDAAVISVTRIEGGDAYNVVPNQAAVRGTARWFKPEVLDIIETNMRRIATGVAAGFGATAEVDFRLIFAPLVNGADETAFAADVAAEIAGEANVNRERDLIMGSEDFSFMLEKVPGAYINIGNGDSANVHNPSYDFNDAVLPYAASMYARLVELRLATNRLGA</sequence>
<gene>
    <name evidence="4" type="ORF">E8M01_11430</name>
</gene>
<feature type="domain" description="Peptidase M20 dimerisation" evidence="3">
    <location>
        <begin position="183"/>
        <end position="276"/>
    </location>
</feature>
<dbReference type="KEGG" id="pstg:E8M01_11430"/>
<dbReference type="InterPro" id="IPR017439">
    <property type="entry name" value="Amidohydrolase"/>
</dbReference>
<dbReference type="OrthoDB" id="9777385at2"/>
<dbReference type="PANTHER" id="PTHR11014:SF63">
    <property type="entry name" value="METALLOPEPTIDASE, PUTATIVE (AFU_ORTHOLOGUE AFUA_6G09600)-RELATED"/>
    <property type="match status" value="1"/>
</dbReference>
<feature type="binding site" evidence="2">
    <location>
        <position position="103"/>
    </location>
    <ligand>
        <name>Mn(2+)</name>
        <dbReference type="ChEBI" id="CHEBI:29035"/>
        <label>2</label>
    </ligand>
</feature>
<dbReference type="Gene3D" id="3.40.630.10">
    <property type="entry name" value="Zn peptidases"/>
    <property type="match status" value="1"/>
</dbReference>
<dbReference type="Pfam" id="PF07687">
    <property type="entry name" value="M20_dimer"/>
    <property type="match status" value="1"/>
</dbReference>
<evidence type="ECO:0000256" key="1">
    <source>
        <dbReference type="ARBA" id="ARBA00022801"/>
    </source>
</evidence>
<dbReference type="RefSeq" id="WP_136960231.1">
    <property type="nucleotide sequence ID" value="NZ_CP039690.1"/>
</dbReference>
<dbReference type="GO" id="GO:0050118">
    <property type="term" value="F:N-acetyldiaminopimelate deacetylase activity"/>
    <property type="evidence" value="ECO:0007669"/>
    <property type="project" value="UniProtKB-ARBA"/>
</dbReference>
<evidence type="ECO:0000256" key="2">
    <source>
        <dbReference type="PIRSR" id="PIRSR005962-1"/>
    </source>
</evidence>